<keyword evidence="2" id="KW-0812">Transmembrane</keyword>
<organism evidence="3 4">
    <name type="scientific">Ensete ventricosum</name>
    <name type="common">Abyssinian banana</name>
    <name type="synonym">Musa ensete</name>
    <dbReference type="NCBI Taxonomy" id="4639"/>
    <lineage>
        <taxon>Eukaryota</taxon>
        <taxon>Viridiplantae</taxon>
        <taxon>Streptophyta</taxon>
        <taxon>Embryophyta</taxon>
        <taxon>Tracheophyta</taxon>
        <taxon>Spermatophyta</taxon>
        <taxon>Magnoliopsida</taxon>
        <taxon>Liliopsida</taxon>
        <taxon>Zingiberales</taxon>
        <taxon>Musaceae</taxon>
        <taxon>Ensete</taxon>
    </lineage>
</organism>
<keyword evidence="2" id="KW-0472">Membrane</keyword>
<proteinExistence type="predicted"/>
<evidence type="ECO:0000256" key="2">
    <source>
        <dbReference type="SAM" id="Phobius"/>
    </source>
</evidence>
<protein>
    <submittedName>
        <fullName evidence="3">Uncharacterized protein</fullName>
    </submittedName>
</protein>
<feature type="region of interest" description="Disordered" evidence="1">
    <location>
        <begin position="144"/>
        <end position="168"/>
    </location>
</feature>
<dbReference type="AlphaFoldDB" id="A0A427B452"/>
<keyword evidence="2" id="KW-1133">Transmembrane helix</keyword>
<comment type="caution">
    <text evidence="3">The sequence shown here is derived from an EMBL/GenBank/DDBJ whole genome shotgun (WGS) entry which is preliminary data.</text>
</comment>
<evidence type="ECO:0000313" key="3">
    <source>
        <dbReference type="EMBL" id="RRT83259.1"/>
    </source>
</evidence>
<evidence type="ECO:0000313" key="4">
    <source>
        <dbReference type="Proteomes" id="UP000287651"/>
    </source>
</evidence>
<feature type="transmembrane region" description="Helical" evidence="2">
    <location>
        <begin position="12"/>
        <end position="32"/>
    </location>
</feature>
<sequence>MNALRSRPIKTLPPWLLLQVQGLLQMVIVLILHCFNHKEPALLAAMFLAPRFITMPTQSFGRSFTKLIPHQIFWCGGSDGSRGGLGLGMASDEEKGWPALVKAPYRGSRLQCGARKGGRVQHSYLQHYARRSGDLQRNAHLQRRSPTGTAPMGGPADQVAVQGDAISP</sequence>
<gene>
    <name evidence="3" type="ORF">B296_00005357</name>
</gene>
<evidence type="ECO:0000256" key="1">
    <source>
        <dbReference type="SAM" id="MobiDB-lite"/>
    </source>
</evidence>
<reference evidence="3 4" key="1">
    <citation type="journal article" date="2014" name="Agronomy (Basel)">
        <title>A Draft Genome Sequence for Ensete ventricosum, the Drought-Tolerant Tree Against Hunger.</title>
        <authorList>
            <person name="Harrison J."/>
            <person name="Moore K.A."/>
            <person name="Paszkiewicz K."/>
            <person name="Jones T."/>
            <person name="Grant M."/>
            <person name="Ambacheew D."/>
            <person name="Muzemil S."/>
            <person name="Studholme D.J."/>
        </authorList>
    </citation>
    <scope>NUCLEOTIDE SEQUENCE [LARGE SCALE GENOMIC DNA]</scope>
</reference>
<dbReference type="EMBL" id="AMZH03000531">
    <property type="protein sequence ID" value="RRT83259.1"/>
    <property type="molecule type" value="Genomic_DNA"/>
</dbReference>
<name>A0A427B452_ENSVE</name>
<accession>A0A427B452</accession>
<dbReference type="Proteomes" id="UP000287651">
    <property type="component" value="Unassembled WGS sequence"/>
</dbReference>